<gene>
    <name evidence="3" type="ORF">HDF08_004200</name>
</gene>
<evidence type="ECO:0000313" key="3">
    <source>
        <dbReference type="EMBL" id="NYF92081.1"/>
    </source>
</evidence>
<organism evidence="3 4">
    <name type="scientific">Tunturiibacter lichenicola</name>
    <dbReference type="NCBI Taxonomy" id="2051959"/>
    <lineage>
        <taxon>Bacteria</taxon>
        <taxon>Pseudomonadati</taxon>
        <taxon>Acidobacteriota</taxon>
        <taxon>Terriglobia</taxon>
        <taxon>Terriglobales</taxon>
        <taxon>Acidobacteriaceae</taxon>
        <taxon>Tunturiibacter</taxon>
    </lineage>
</organism>
<dbReference type="InterPro" id="IPR027843">
    <property type="entry name" value="DUF4440"/>
</dbReference>
<feature type="domain" description="DUF4440" evidence="2">
    <location>
        <begin position="84"/>
        <end position="192"/>
    </location>
</feature>
<evidence type="ECO:0000256" key="1">
    <source>
        <dbReference type="SAM" id="Phobius"/>
    </source>
</evidence>
<dbReference type="Proteomes" id="UP000564385">
    <property type="component" value="Unassembled WGS sequence"/>
</dbReference>
<proteinExistence type="predicted"/>
<dbReference type="EMBL" id="JACCCU010000003">
    <property type="protein sequence ID" value="NYF92081.1"/>
    <property type="molecule type" value="Genomic_DNA"/>
</dbReference>
<dbReference type="SUPFAM" id="SSF54427">
    <property type="entry name" value="NTF2-like"/>
    <property type="match status" value="1"/>
</dbReference>
<keyword evidence="1" id="KW-1133">Transmembrane helix</keyword>
<keyword evidence="1" id="KW-0472">Membrane</keyword>
<dbReference type="Gene3D" id="3.10.450.50">
    <property type="match status" value="1"/>
</dbReference>
<protein>
    <submittedName>
        <fullName evidence="3">Ketosteroid isomerase-like protein</fullName>
    </submittedName>
</protein>
<feature type="transmembrane region" description="Helical" evidence="1">
    <location>
        <begin position="48"/>
        <end position="68"/>
    </location>
</feature>
<evidence type="ECO:0000313" key="4">
    <source>
        <dbReference type="Proteomes" id="UP000564385"/>
    </source>
</evidence>
<dbReference type="InterPro" id="IPR032710">
    <property type="entry name" value="NTF2-like_dom_sf"/>
</dbReference>
<dbReference type="Pfam" id="PF14534">
    <property type="entry name" value="DUF4440"/>
    <property type="match status" value="1"/>
</dbReference>
<dbReference type="GO" id="GO:0016853">
    <property type="term" value="F:isomerase activity"/>
    <property type="evidence" value="ECO:0007669"/>
    <property type="project" value="UniProtKB-KW"/>
</dbReference>
<reference evidence="3 4" key="1">
    <citation type="submission" date="2020-07" db="EMBL/GenBank/DDBJ databases">
        <title>Genomic Encyclopedia of Type Strains, Phase IV (KMG-V): Genome sequencing to study the core and pangenomes of soil and plant-associated prokaryotes.</title>
        <authorList>
            <person name="Whitman W."/>
        </authorList>
    </citation>
    <scope>NUCLEOTIDE SEQUENCE [LARGE SCALE GENOMIC DNA]</scope>
    <source>
        <strain evidence="3 4">M8UP22</strain>
    </source>
</reference>
<keyword evidence="1" id="KW-0812">Transmembrane</keyword>
<evidence type="ECO:0000259" key="2">
    <source>
        <dbReference type="Pfam" id="PF14534"/>
    </source>
</evidence>
<comment type="caution">
    <text evidence="3">The sequence shown here is derived from an EMBL/GenBank/DDBJ whole genome shotgun (WGS) entry which is preliminary data.</text>
</comment>
<sequence>MTSTRAEIFRMVYYQSDLTRNSFMKQLHETTPNQRAFPSRFLMPLRSFLRLAAVFLVLLAPVMLSAQAPEPLHTASRQELDVIKVLLAQEAAWNRGDLTAFASGYKDSPDTLFITHQISRSYAGMLDQYKRDYPNRAAMGNLTFSELEVHTLDENFAVCIGKYHLDRGKKDGGNAGGIFSLVFEKTSDGWKIIIDHTT</sequence>
<dbReference type="AlphaFoldDB" id="A0A852VLP0"/>
<name>A0A852VLP0_9BACT</name>
<accession>A0A852VLP0</accession>